<accession>A0A9X2J4I0</accession>
<dbReference type="EMBL" id="JALBWM010000008">
    <property type="protein sequence ID" value="MCO1333359.1"/>
    <property type="molecule type" value="Genomic_DNA"/>
</dbReference>
<dbReference type="AlphaFoldDB" id="A0A9X2J4I0"/>
<dbReference type="RefSeq" id="WP_252464584.1">
    <property type="nucleotide sequence ID" value="NZ_JALBWM010000008.1"/>
</dbReference>
<feature type="transmembrane region" description="Helical" evidence="1">
    <location>
        <begin position="102"/>
        <end position="130"/>
    </location>
</feature>
<keyword evidence="1" id="KW-0472">Membrane</keyword>
<comment type="caution">
    <text evidence="2">The sequence shown here is derived from an EMBL/GenBank/DDBJ whole genome shotgun (WGS) entry which is preliminary data.</text>
</comment>
<name>A0A9X2J4I0_9GAMM</name>
<feature type="transmembrane region" description="Helical" evidence="1">
    <location>
        <begin position="50"/>
        <end position="70"/>
    </location>
</feature>
<evidence type="ECO:0000256" key="1">
    <source>
        <dbReference type="SAM" id="Phobius"/>
    </source>
</evidence>
<gene>
    <name evidence="2" type="ORF">MO867_03300</name>
</gene>
<reference evidence="2" key="1">
    <citation type="journal article" date="2022" name="Arch. Microbiol.">
        <title>Microbulbifer okhotskensis sp. nov., isolated from a deep bottom sediment of the Okhotsk Sea.</title>
        <authorList>
            <person name="Romanenko L."/>
            <person name="Kurilenko V."/>
            <person name="Otstavnykh N."/>
            <person name="Velansky P."/>
            <person name="Isaeva M."/>
            <person name="Mikhailov V."/>
        </authorList>
    </citation>
    <scope>NUCLEOTIDE SEQUENCE</scope>
    <source>
        <strain evidence="2">OS29</strain>
    </source>
</reference>
<keyword evidence="1" id="KW-1133">Transmembrane helix</keyword>
<evidence type="ECO:0000313" key="2">
    <source>
        <dbReference type="EMBL" id="MCO1333359.1"/>
    </source>
</evidence>
<organism evidence="2 3">
    <name type="scientific">Microbulbifer okhotskensis</name>
    <dbReference type="NCBI Taxonomy" id="2926617"/>
    <lineage>
        <taxon>Bacteria</taxon>
        <taxon>Pseudomonadati</taxon>
        <taxon>Pseudomonadota</taxon>
        <taxon>Gammaproteobacteria</taxon>
        <taxon>Cellvibrionales</taxon>
        <taxon>Microbulbiferaceae</taxon>
        <taxon>Microbulbifer</taxon>
    </lineage>
</organism>
<protein>
    <submittedName>
        <fullName evidence="2">Paraquat-inducible protein A</fullName>
    </submittedName>
</protein>
<proteinExistence type="predicted"/>
<sequence>MEQGRQEAVINWQRACHECDLLLTGGLAPPGQKLICPRCRCTLHRNGNHSIYYTIALSLTGLLLFIPSATLPLLDFSLFSFGAESTLINGVYSLFKAGFIWLAALVLFCSVLAPLGKFALLLFICWGSAWRTLDRPVSHAVRFYQHIKEWGMLDVYMLGVLVALIKLRDLGKMEVEPGLYCFGAMMLLANLSSLSFDQSAIWHRLAQRRMFKGQDL</sequence>
<keyword evidence="3" id="KW-1185">Reference proteome</keyword>
<dbReference type="InterPro" id="IPR007498">
    <property type="entry name" value="PqiA-like"/>
</dbReference>
<dbReference type="Pfam" id="PF04403">
    <property type="entry name" value="PqiA"/>
    <property type="match status" value="1"/>
</dbReference>
<keyword evidence="1" id="KW-0812">Transmembrane</keyword>
<evidence type="ECO:0000313" key="3">
    <source>
        <dbReference type="Proteomes" id="UP001139028"/>
    </source>
</evidence>
<dbReference type="Proteomes" id="UP001139028">
    <property type="component" value="Unassembled WGS sequence"/>
</dbReference>